<gene>
    <name evidence="2" type="ORF">ACFOYW_09540</name>
</gene>
<feature type="domain" description="Tyrosine specific protein phosphatases" evidence="1">
    <location>
        <begin position="108"/>
        <end position="143"/>
    </location>
</feature>
<dbReference type="InterPro" id="IPR000387">
    <property type="entry name" value="Tyr_Pase_dom"/>
</dbReference>
<dbReference type="InterPro" id="IPR016130">
    <property type="entry name" value="Tyr_Pase_AS"/>
</dbReference>
<organism evidence="2 3">
    <name type="scientific">Gryllotalpicola reticulitermitis</name>
    <dbReference type="NCBI Taxonomy" id="1184153"/>
    <lineage>
        <taxon>Bacteria</taxon>
        <taxon>Bacillati</taxon>
        <taxon>Actinomycetota</taxon>
        <taxon>Actinomycetes</taxon>
        <taxon>Micrococcales</taxon>
        <taxon>Microbacteriaceae</taxon>
        <taxon>Gryllotalpicola</taxon>
    </lineage>
</organism>
<dbReference type="InterPro" id="IPR026893">
    <property type="entry name" value="Tyr/Ser_Pase_IphP-type"/>
</dbReference>
<comment type="caution">
    <text evidence="2">The sequence shown here is derived from an EMBL/GenBank/DDBJ whole genome shotgun (WGS) entry which is preliminary data.</text>
</comment>
<accession>A0ABV8Q8D3</accession>
<dbReference type="PROSITE" id="PS50056">
    <property type="entry name" value="TYR_PHOSPHATASE_2"/>
    <property type="match status" value="1"/>
</dbReference>
<protein>
    <submittedName>
        <fullName evidence="2">Tyrosine-protein phosphatase</fullName>
    </submittedName>
</protein>
<proteinExistence type="predicted"/>
<dbReference type="Proteomes" id="UP001595900">
    <property type="component" value="Unassembled WGS sequence"/>
</dbReference>
<dbReference type="EMBL" id="JBHSCN010000005">
    <property type="protein sequence ID" value="MFC4243614.1"/>
    <property type="molecule type" value="Genomic_DNA"/>
</dbReference>
<evidence type="ECO:0000259" key="1">
    <source>
        <dbReference type="PROSITE" id="PS50056"/>
    </source>
</evidence>
<keyword evidence="3" id="KW-1185">Reference proteome</keyword>
<dbReference type="Pfam" id="PF13350">
    <property type="entry name" value="Y_phosphatase3"/>
    <property type="match status" value="1"/>
</dbReference>
<sequence>MNSLVNLRDVAAGLPQGMLRPAVLLRSDAPLSDDLPPAWLPAGAAWPPATVIDLRHLLEKSESHPFANSATVHAISLIDPSEPGPGGPSSGEELGEFYASLLHSTGAQALARVVGVVANSSGPTLIHCLAGKDRTGVAIAMVLRLLEIPSEYVEAEYLKTNEISPDLARRLRRHYSRLSHLAREADLVTVRSVAAPPELIARVIAHWDAYPGGTAGWYLDNGGSREEIHELKRRLAP</sequence>
<evidence type="ECO:0000313" key="3">
    <source>
        <dbReference type="Proteomes" id="UP001595900"/>
    </source>
</evidence>
<dbReference type="Gene3D" id="3.90.190.10">
    <property type="entry name" value="Protein tyrosine phosphatase superfamily"/>
    <property type="match status" value="1"/>
</dbReference>
<dbReference type="PROSITE" id="PS00383">
    <property type="entry name" value="TYR_PHOSPHATASE_1"/>
    <property type="match status" value="1"/>
</dbReference>
<dbReference type="InterPro" id="IPR029021">
    <property type="entry name" value="Prot-tyrosine_phosphatase-like"/>
</dbReference>
<evidence type="ECO:0000313" key="2">
    <source>
        <dbReference type="EMBL" id="MFC4243614.1"/>
    </source>
</evidence>
<dbReference type="RefSeq" id="WP_390228698.1">
    <property type="nucleotide sequence ID" value="NZ_JBHSCN010000005.1"/>
</dbReference>
<dbReference type="SUPFAM" id="SSF52799">
    <property type="entry name" value="(Phosphotyrosine protein) phosphatases II"/>
    <property type="match status" value="1"/>
</dbReference>
<reference evidence="3" key="1">
    <citation type="journal article" date="2019" name="Int. J. Syst. Evol. Microbiol.">
        <title>The Global Catalogue of Microorganisms (GCM) 10K type strain sequencing project: providing services to taxonomists for standard genome sequencing and annotation.</title>
        <authorList>
            <consortium name="The Broad Institute Genomics Platform"/>
            <consortium name="The Broad Institute Genome Sequencing Center for Infectious Disease"/>
            <person name="Wu L."/>
            <person name="Ma J."/>
        </authorList>
    </citation>
    <scope>NUCLEOTIDE SEQUENCE [LARGE SCALE GENOMIC DNA]</scope>
    <source>
        <strain evidence="3">CGMCC 1.10363</strain>
    </source>
</reference>
<name>A0ABV8Q8D3_9MICO</name>